<dbReference type="Proteomes" id="UP000813018">
    <property type="component" value="Unassembled WGS sequence"/>
</dbReference>
<sequence length="318" mass="35639">MIKSILSKPFFYLSLLLFLASSVFAQDNTTEPDTTNIWSFGGTGTVNFSQVSLSNWAAGGQNSISVLGIANAFAKYNKGHNSWENSLDITYGTLKLENQRLQKSDDKFELNTKYGHRASEDWFYTAQVNLKTQLTPTYTPERDALLSDFFAPAFVLASLGMDYKPNDNFSVFLSPLTGKFTIVRRQSLADAGAFGVEAAETNALGELIPGTGERLRKEFGGYVNVRYNKEVLKNVIFQSKLDLFSNYLHNPENVDINWENLINFKVNKLISASIFVHMIYDDDIMIDVPSEEVSVPVRRGPRLQVKQSLGIGLSYSFK</sequence>
<evidence type="ECO:0000313" key="2">
    <source>
        <dbReference type="EMBL" id="MBW7466623.1"/>
    </source>
</evidence>
<feature type="chain" id="PRO_5046582965" evidence="1">
    <location>
        <begin position="26"/>
        <end position="318"/>
    </location>
</feature>
<comment type="caution">
    <text evidence="2">The sequence shown here is derived from an EMBL/GenBank/DDBJ whole genome shotgun (WGS) entry which is preliminary data.</text>
</comment>
<dbReference type="EMBL" id="JAHYXK010000003">
    <property type="protein sequence ID" value="MBW7466623.1"/>
    <property type="molecule type" value="Genomic_DNA"/>
</dbReference>
<keyword evidence="1" id="KW-0732">Signal</keyword>
<reference evidence="2 3" key="1">
    <citation type="journal article" date="2016" name="Int. J. Syst. Evol. Microbiol.">
        <title>Pontibacter aydingkolensis sp. nov., isolated from soil of a salt lake.</title>
        <authorList>
            <person name="Osman G."/>
            <person name="Zhang T."/>
            <person name="Lou K."/>
            <person name="Gao Y."/>
            <person name="Chang W."/>
            <person name="Lin Q."/>
            <person name="Yang H.M."/>
            <person name="Huo X.D."/>
            <person name="Wang N."/>
        </authorList>
    </citation>
    <scope>NUCLEOTIDE SEQUENCE [LARGE SCALE GENOMIC DNA]</scope>
    <source>
        <strain evidence="2 3">KACC 19255</strain>
    </source>
</reference>
<organism evidence="2 3">
    <name type="scientific">Pontibacter aydingkolensis</name>
    <dbReference type="NCBI Taxonomy" id="1911536"/>
    <lineage>
        <taxon>Bacteria</taxon>
        <taxon>Pseudomonadati</taxon>
        <taxon>Bacteroidota</taxon>
        <taxon>Cytophagia</taxon>
        <taxon>Cytophagales</taxon>
        <taxon>Hymenobacteraceae</taxon>
        <taxon>Pontibacter</taxon>
    </lineage>
</organism>
<dbReference type="InterPro" id="IPR021428">
    <property type="entry name" value="DUF3078"/>
</dbReference>
<protein>
    <submittedName>
        <fullName evidence="2">DUF3078 domain-containing protein</fullName>
    </submittedName>
</protein>
<evidence type="ECO:0000256" key="1">
    <source>
        <dbReference type="SAM" id="SignalP"/>
    </source>
</evidence>
<accession>A0ABS7CS01</accession>
<proteinExistence type="predicted"/>
<evidence type="ECO:0000313" key="3">
    <source>
        <dbReference type="Proteomes" id="UP000813018"/>
    </source>
</evidence>
<dbReference type="RefSeq" id="WP_219876487.1">
    <property type="nucleotide sequence ID" value="NZ_JAHYXK010000003.1"/>
</dbReference>
<gene>
    <name evidence="2" type="ORF">K0O23_06055</name>
</gene>
<name>A0ABS7CS01_9BACT</name>
<dbReference type="Pfam" id="PF11276">
    <property type="entry name" value="DUF3078"/>
    <property type="match status" value="1"/>
</dbReference>
<keyword evidence="3" id="KW-1185">Reference proteome</keyword>
<feature type="signal peptide" evidence="1">
    <location>
        <begin position="1"/>
        <end position="25"/>
    </location>
</feature>